<organism evidence="1 2">
    <name type="scientific">Phytophthora megakarya</name>
    <dbReference type="NCBI Taxonomy" id="4795"/>
    <lineage>
        <taxon>Eukaryota</taxon>
        <taxon>Sar</taxon>
        <taxon>Stramenopiles</taxon>
        <taxon>Oomycota</taxon>
        <taxon>Peronosporomycetes</taxon>
        <taxon>Peronosporales</taxon>
        <taxon>Peronosporaceae</taxon>
        <taxon>Phytophthora</taxon>
    </lineage>
</organism>
<reference evidence="2" key="1">
    <citation type="submission" date="2017-03" db="EMBL/GenBank/DDBJ databases">
        <title>Phytopthora megakarya and P. palmivora, two closely related causual agents of cacao black pod achieved similar genome size and gene model numbers by different mechanisms.</title>
        <authorList>
            <person name="Ali S."/>
            <person name="Shao J."/>
            <person name="Larry D.J."/>
            <person name="Kronmiller B."/>
            <person name="Shen D."/>
            <person name="Strem M.D."/>
            <person name="Melnick R.L."/>
            <person name="Guiltinan M.J."/>
            <person name="Tyler B.M."/>
            <person name="Meinhardt L.W."/>
            <person name="Bailey B.A."/>
        </authorList>
    </citation>
    <scope>NUCLEOTIDE SEQUENCE [LARGE SCALE GENOMIC DNA]</scope>
    <source>
        <strain evidence="2">zdho120</strain>
    </source>
</reference>
<name>A0A225WCR4_9STRA</name>
<keyword evidence="2" id="KW-1185">Reference proteome</keyword>
<sequence length="190" mass="21400">MARYRRISGGTYELFILLKVQNDTKIGGHDTIDAIITVVRYQAFNRGEGVHEPFTFGWNSNIEGNLEVGNGAEEKPFLLGFSTKVLLRQADRDTLSFIFCVGTTDTTNQVGYTVNFQESHYAKTLASLRWVYRMVLKKPPLVAYALGAADGAQYNVVETVFGEDCNFKHLMCFYHVIAKIVEYMKGTLTC</sequence>
<accession>A0A225WCR4</accession>
<dbReference type="EMBL" id="NBNE01001231">
    <property type="protein sequence ID" value="OWZ14929.1"/>
    <property type="molecule type" value="Genomic_DNA"/>
</dbReference>
<proteinExistence type="predicted"/>
<dbReference type="Proteomes" id="UP000198211">
    <property type="component" value="Unassembled WGS sequence"/>
</dbReference>
<evidence type="ECO:0000313" key="2">
    <source>
        <dbReference type="Proteomes" id="UP000198211"/>
    </source>
</evidence>
<dbReference type="AlphaFoldDB" id="A0A225WCR4"/>
<evidence type="ECO:0008006" key="3">
    <source>
        <dbReference type="Google" id="ProtNLM"/>
    </source>
</evidence>
<comment type="caution">
    <text evidence="1">The sequence shown here is derived from an EMBL/GenBank/DDBJ whole genome shotgun (WGS) entry which is preliminary data.</text>
</comment>
<dbReference type="OrthoDB" id="124985at2759"/>
<evidence type="ECO:0000313" key="1">
    <source>
        <dbReference type="EMBL" id="OWZ14929.1"/>
    </source>
</evidence>
<gene>
    <name evidence="1" type="ORF">PHMEG_00011513</name>
</gene>
<protein>
    <recommendedName>
        <fullName evidence="3">MULE transposase domain-containing protein</fullName>
    </recommendedName>
</protein>